<accession>A0A0A9PTP2</accession>
<dbReference type="EMBL" id="GBRH01183728">
    <property type="protein sequence ID" value="JAE14168.1"/>
    <property type="molecule type" value="Transcribed_RNA"/>
</dbReference>
<proteinExistence type="predicted"/>
<protein>
    <submittedName>
        <fullName evidence="1">Uncharacterized protein</fullName>
    </submittedName>
</protein>
<name>A0A0A9PTP2_ARUDO</name>
<evidence type="ECO:0000313" key="1">
    <source>
        <dbReference type="EMBL" id="JAE14168.1"/>
    </source>
</evidence>
<reference evidence="1" key="1">
    <citation type="submission" date="2014-09" db="EMBL/GenBank/DDBJ databases">
        <authorList>
            <person name="Magalhaes I.L.F."/>
            <person name="Oliveira U."/>
            <person name="Santos F.R."/>
            <person name="Vidigal T.H.D.A."/>
            <person name="Brescovit A.D."/>
            <person name="Santos A.J."/>
        </authorList>
    </citation>
    <scope>NUCLEOTIDE SEQUENCE</scope>
    <source>
        <tissue evidence="1">Shoot tissue taken approximately 20 cm above the soil surface</tissue>
    </source>
</reference>
<reference evidence="1" key="2">
    <citation type="journal article" date="2015" name="Data Brief">
        <title>Shoot transcriptome of the giant reed, Arundo donax.</title>
        <authorList>
            <person name="Barrero R.A."/>
            <person name="Guerrero F.D."/>
            <person name="Moolhuijzen P."/>
            <person name="Goolsby J.A."/>
            <person name="Tidwell J."/>
            <person name="Bellgard S.E."/>
            <person name="Bellgard M.I."/>
        </authorList>
    </citation>
    <scope>NUCLEOTIDE SEQUENCE</scope>
    <source>
        <tissue evidence="1">Shoot tissue taken approximately 20 cm above the soil surface</tissue>
    </source>
</reference>
<dbReference type="AlphaFoldDB" id="A0A0A9PTP2"/>
<sequence length="33" mass="3693">MKSSMKCTSIHDIVLACLFKGETKSTWPTAHKL</sequence>
<organism evidence="1">
    <name type="scientific">Arundo donax</name>
    <name type="common">Giant reed</name>
    <name type="synonym">Donax arundinaceus</name>
    <dbReference type="NCBI Taxonomy" id="35708"/>
    <lineage>
        <taxon>Eukaryota</taxon>
        <taxon>Viridiplantae</taxon>
        <taxon>Streptophyta</taxon>
        <taxon>Embryophyta</taxon>
        <taxon>Tracheophyta</taxon>
        <taxon>Spermatophyta</taxon>
        <taxon>Magnoliopsida</taxon>
        <taxon>Liliopsida</taxon>
        <taxon>Poales</taxon>
        <taxon>Poaceae</taxon>
        <taxon>PACMAD clade</taxon>
        <taxon>Arundinoideae</taxon>
        <taxon>Arundineae</taxon>
        <taxon>Arundo</taxon>
    </lineage>
</organism>